<dbReference type="EMBL" id="SPDV01000009">
    <property type="protein sequence ID" value="TFI59134.1"/>
    <property type="molecule type" value="Genomic_DNA"/>
</dbReference>
<reference evidence="1 2" key="1">
    <citation type="submission" date="2019-03" db="EMBL/GenBank/DDBJ databases">
        <title>Genome sequence of Sphingomonas sp. 17J27-24.</title>
        <authorList>
            <person name="Kim M."/>
            <person name="Maeng S."/>
            <person name="Sathiyaraj S."/>
        </authorList>
    </citation>
    <scope>NUCLEOTIDE SEQUENCE [LARGE SCALE GENOMIC DNA]</scope>
    <source>
        <strain evidence="1 2">17J27-24</strain>
    </source>
</reference>
<sequence length="104" mass="11431">MAVHQIDTLLFLVEYPGLPRAAGAAQAVSDGAFGADQRRRLFESMESTPAAQWVRERRLGVRFSPTEPHQGRYVFRMTFALEEEAALFAAAWLPAEPGAARVAA</sequence>
<proteinExistence type="predicted"/>
<accession>A0A4Y8ZT94</accession>
<name>A0A4Y8ZT94_9SPHN</name>
<protein>
    <submittedName>
        <fullName evidence="1">Uncharacterized protein</fullName>
    </submittedName>
</protein>
<dbReference type="OrthoDB" id="9837946at2"/>
<gene>
    <name evidence="1" type="ORF">E2493_06305</name>
</gene>
<dbReference type="RefSeq" id="WP_135084862.1">
    <property type="nucleotide sequence ID" value="NZ_SPDV01000009.1"/>
</dbReference>
<comment type="caution">
    <text evidence="1">The sequence shown here is derived from an EMBL/GenBank/DDBJ whole genome shotgun (WGS) entry which is preliminary data.</text>
</comment>
<keyword evidence="2" id="KW-1185">Reference proteome</keyword>
<evidence type="ECO:0000313" key="1">
    <source>
        <dbReference type="EMBL" id="TFI59134.1"/>
    </source>
</evidence>
<organism evidence="1 2">
    <name type="scientific">Sphingomonas parva</name>
    <dbReference type="NCBI Taxonomy" id="2555898"/>
    <lineage>
        <taxon>Bacteria</taxon>
        <taxon>Pseudomonadati</taxon>
        <taxon>Pseudomonadota</taxon>
        <taxon>Alphaproteobacteria</taxon>
        <taxon>Sphingomonadales</taxon>
        <taxon>Sphingomonadaceae</taxon>
        <taxon>Sphingomonas</taxon>
    </lineage>
</organism>
<evidence type="ECO:0000313" key="2">
    <source>
        <dbReference type="Proteomes" id="UP000298213"/>
    </source>
</evidence>
<dbReference type="Proteomes" id="UP000298213">
    <property type="component" value="Unassembled WGS sequence"/>
</dbReference>
<dbReference type="AlphaFoldDB" id="A0A4Y8ZT94"/>